<reference evidence="3" key="1">
    <citation type="submission" date="2017-09" db="EMBL/GenBank/DDBJ databases">
        <title>Depth-based differentiation of microbial function through sediment-hosted aquifers and enrichment of novel symbionts in the deep terrestrial subsurface.</title>
        <authorList>
            <person name="Probst A.J."/>
            <person name="Ladd B."/>
            <person name="Jarett J.K."/>
            <person name="Geller-Mcgrath D.E."/>
            <person name="Sieber C.M.K."/>
            <person name="Emerson J.B."/>
            <person name="Anantharaman K."/>
            <person name="Thomas B.C."/>
            <person name="Malmstrom R."/>
            <person name="Stieglmeier M."/>
            <person name="Klingl A."/>
            <person name="Woyke T."/>
            <person name="Ryan C.M."/>
            <person name="Banfield J.F."/>
        </authorList>
    </citation>
    <scope>NUCLEOTIDE SEQUENCE [LARGE SCALE GENOMIC DNA]</scope>
</reference>
<comment type="caution">
    <text evidence="2">The sequence shown here is derived from an EMBL/GenBank/DDBJ whole genome shotgun (WGS) entry which is preliminary data.</text>
</comment>
<evidence type="ECO:0000313" key="2">
    <source>
        <dbReference type="EMBL" id="PIV07582.1"/>
    </source>
</evidence>
<feature type="transmembrane region" description="Helical" evidence="1">
    <location>
        <begin position="28"/>
        <end position="49"/>
    </location>
</feature>
<dbReference type="AlphaFoldDB" id="A0A2M7BQ22"/>
<accession>A0A2M7BQ22</accession>
<organism evidence="2 3">
    <name type="scientific">Candidatus Shapirobacteria bacterium CG03_land_8_20_14_0_80_35_14</name>
    <dbReference type="NCBI Taxonomy" id="1974878"/>
    <lineage>
        <taxon>Bacteria</taxon>
        <taxon>Candidatus Shapironibacteriota</taxon>
    </lineage>
</organism>
<proteinExistence type="predicted"/>
<keyword evidence="1" id="KW-0472">Membrane</keyword>
<name>A0A2M7BQ22_9BACT</name>
<sequence>MENITNPILETPIINQAEFVLPPPKKNYLTIGLISLVFILFITCIYLLFKQSPVVTPDSVLQTPTMAPVAVLPKTTAIPTNAIISTTNWKTYENKQYGFSFKYPENLKLSSDPHAPDNYTIKNSTTFIAFNIQSTCLNTQCLTIQSLNEIANNMLSLDVLSFFKIGNSKGIKITNGFMIEIPNSNNFLLLNSGQNTPIVDQILSTFKFTK</sequence>
<evidence type="ECO:0000313" key="3">
    <source>
        <dbReference type="Proteomes" id="UP000229191"/>
    </source>
</evidence>
<dbReference type="EMBL" id="PEVB01000049">
    <property type="protein sequence ID" value="PIV07582.1"/>
    <property type="molecule type" value="Genomic_DNA"/>
</dbReference>
<gene>
    <name evidence="2" type="ORF">COS53_01670</name>
</gene>
<evidence type="ECO:0000256" key="1">
    <source>
        <dbReference type="SAM" id="Phobius"/>
    </source>
</evidence>
<dbReference type="Proteomes" id="UP000229191">
    <property type="component" value="Unassembled WGS sequence"/>
</dbReference>
<keyword evidence="1" id="KW-0812">Transmembrane</keyword>
<protein>
    <submittedName>
        <fullName evidence="2">Uncharacterized protein</fullName>
    </submittedName>
</protein>
<keyword evidence="1" id="KW-1133">Transmembrane helix</keyword>